<gene>
    <name evidence="3" type="ORF">ABE541_04275</name>
</gene>
<evidence type="ECO:0000313" key="3">
    <source>
        <dbReference type="EMBL" id="MEN5376472.1"/>
    </source>
</evidence>
<protein>
    <submittedName>
        <fullName evidence="3">GNAT family N-acetyltransferase</fullName>
    </submittedName>
</protein>
<dbReference type="InterPro" id="IPR000182">
    <property type="entry name" value="GNAT_dom"/>
</dbReference>
<dbReference type="InterPro" id="IPR050769">
    <property type="entry name" value="NAT_camello-type"/>
</dbReference>
<dbReference type="SUPFAM" id="SSF55729">
    <property type="entry name" value="Acyl-CoA N-acyltransferases (Nat)"/>
    <property type="match status" value="1"/>
</dbReference>
<evidence type="ECO:0000313" key="4">
    <source>
        <dbReference type="Proteomes" id="UP001409291"/>
    </source>
</evidence>
<dbReference type="Proteomes" id="UP001409291">
    <property type="component" value="Unassembled WGS sequence"/>
</dbReference>
<organism evidence="3 4">
    <name type="scientific">Sphingobacterium kitahiroshimense</name>
    <dbReference type="NCBI Taxonomy" id="470446"/>
    <lineage>
        <taxon>Bacteria</taxon>
        <taxon>Pseudomonadati</taxon>
        <taxon>Bacteroidota</taxon>
        <taxon>Sphingobacteriia</taxon>
        <taxon>Sphingobacteriales</taxon>
        <taxon>Sphingobacteriaceae</taxon>
        <taxon>Sphingobacterium</taxon>
    </lineage>
</organism>
<sequence>MWSILRTNSDHQDFKTLTIQLDQDLAIKNGDINDFFAQYNKIELIKHVVIVYINDEPVGCGALKEYEESTIEIKRMFVSIGQRGNGIAGTILKELEHWAKELDYKRCILETGNKMIEAIGLYKKHAFTIIPNYGQYTGIASSICFEKNI</sequence>
<dbReference type="CDD" id="cd04301">
    <property type="entry name" value="NAT_SF"/>
    <property type="match status" value="1"/>
</dbReference>
<dbReference type="PROSITE" id="PS51186">
    <property type="entry name" value="GNAT"/>
    <property type="match status" value="1"/>
</dbReference>
<dbReference type="EMBL" id="JBDJNQ010000001">
    <property type="protein sequence ID" value="MEN5376472.1"/>
    <property type="molecule type" value="Genomic_DNA"/>
</dbReference>
<feature type="domain" description="N-acetyltransferase" evidence="2">
    <location>
        <begin position="3"/>
        <end position="149"/>
    </location>
</feature>
<evidence type="ECO:0000256" key="1">
    <source>
        <dbReference type="ARBA" id="ARBA00022679"/>
    </source>
</evidence>
<dbReference type="PANTHER" id="PTHR13947">
    <property type="entry name" value="GNAT FAMILY N-ACETYLTRANSFERASE"/>
    <property type="match status" value="1"/>
</dbReference>
<dbReference type="Pfam" id="PF00583">
    <property type="entry name" value="Acetyltransf_1"/>
    <property type="match status" value="1"/>
</dbReference>
<keyword evidence="4" id="KW-1185">Reference proteome</keyword>
<comment type="caution">
    <text evidence="3">The sequence shown here is derived from an EMBL/GenBank/DDBJ whole genome shotgun (WGS) entry which is preliminary data.</text>
</comment>
<reference evidence="3 4" key="1">
    <citation type="submission" date="2024-04" db="EMBL/GenBank/DDBJ databases">
        <title>WGS of bacteria from Torrens River.</title>
        <authorList>
            <person name="Wyrsch E.R."/>
            <person name="Drigo B."/>
        </authorList>
    </citation>
    <scope>NUCLEOTIDE SEQUENCE [LARGE SCALE GENOMIC DNA]</scope>
    <source>
        <strain evidence="3 4">TWI391</strain>
    </source>
</reference>
<name>A0ABV0BPG4_9SPHI</name>
<dbReference type="InterPro" id="IPR016181">
    <property type="entry name" value="Acyl_CoA_acyltransferase"/>
</dbReference>
<accession>A0ABV0BPG4</accession>
<dbReference type="Gene3D" id="3.40.630.30">
    <property type="match status" value="1"/>
</dbReference>
<dbReference type="PANTHER" id="PTHR13947:SF37">
    <property type="entry name" value="LD18367P"/>
    <property type="match status" value="1"/>
</dbReference>
<dbReference type="RefSeq" id="WP_132770317.1">
    <property type="nucleotide sequence ID" value="NZ_JAOQNK010000001.1"/>
</dbReference>
<proteinExistence type="predicted"/>
<evidence type="ECO:0000259" key="2">
    <source>
        <dbReference type="PROSITE" id="PS51186"/>
    </source>
</evidence>
<keyword evidence="1" id="KW-0808">Transferase</keyword>